<dbReference type="PANTHER" id="PTHR32470">
    <property type="entry name" value="ADH DEHYDROGENASE [UBIQUINONE] 1 ALPHA SUBCOMPLEX ASSEMBLY FACTOR 2"/>
    <property type="match status" value="1"/>
</dbReference>
<gene>
    <name evidence="4" type="primary">CSON000606</name>
</gene>
<dbReference type="GO" id="GO:0045271">
    <property type="term" value="C:respiratory chain complex I"/>
    <property type="evidence" value="ECO:0007669"/>
    <property type="project" value="InterPro"/>
</dbReference>
<organism evidence="4">
    <name type="scientific">Culicoides sonorensis</name>
    <name type="common">Biting midge</name>
    <dbReference type="NCBI Taxonomy" id="179676"/>
    <lineage>
        <taxon>Eukaryota</taxon>
        <taxon>Metazoa</taxon>
        <taxon>Ecdysozoa</taxon>
        <taxon>Arthropoda</taxon>
        <taxon>Hexapoda</taxon>
        <taxon>Insecta</taxon>
        <taxon>Pterygota</taxon>
        <taxon>Neoptera</taxon>
        <taxon>Endopterygota</taxon>
        <taxon>Diptera</taxon>
        <taxon>Nematocera</taxon>
        <taxon>Chironomoidea</taxon>
        <taxon>Ceratopogonidae</taxon>
        <taxon>Ceratopogoninae</taxon>
        <taxon>Culicoides</taxon>
        <taxon>Monoculicoides</taxon>
    </lineage>
</organism>
<reference evidence="3" key="1">
    <citation type="submission" date="2018-04" db="EMBL/GenBank/DDBJ databases">
        <authorList>
            <person name="Go L.Y."/>
            <person name="Mitchell J.A."/>
        </authorList>
    </citation>
    <scope>NUCLEOTIDE SEQUENCE</scope>
    <source>
        <tissue evidence="3">Whole organism</tissue>
    </source>
</reference>
<proteinExistence type="inferred from homology"/>
<reference evidence="4" key="2">
    <citation type="submission" date="2018-07" db="EMBL/GenBank/DDBJ databases">
        <authorList>
            <person name="Quirk P.G."/>
            <person name="Krulwich T.A."/>
        </authorList>
    </citation>
    <scope>NUCLEOTIDE SEQUENCE</scope>
</reference>
<evidence type="ECO:0000313" key="3">
    <source>
        <dbReference type="EMBL" id="SSX08991.1"/>
    </source>
</evidence>
<dbReference type="EMBL" id="UFQT01001098">
    <property type="protein sequence ID" value="SSX28902.1"/>
    <property type="molecule type" value="Genomic_DNA"/>
</dbReference>
<accession>A0A336MET1</accession>
<evidence type="ECO:0000256" key="2">
    <source>
        <dbReference type="SAM" id="MobiDB-lite"/>
    </source>
</evidence>
<evidence type="ECO:0000313" key="4">
    <source>
        <dbReference type="EMBL" id="SSX28902.1"/>
    </source>
</evidence>
<feature type="compositionally biased region" description="Basic and acidic residues" evidence="2">
    <location>
        <begin position="48"/>
        <end position="65"/>
    </location>
</feature>
<protein>
    <submittedName>
        <fullName evidence="4">CSON000606 protein</fullName>
    </submittedName>
</protein>
<dbReference type="GO" id="GO:0005739">
    <property type="term" value="C:mitochondrion"/>
    <property type="evidence" value="ECO:0007669"/>
    <property type="project" value="TreeGrafter"/>
</dbReference>
<dbReference type="VEuPathDB" id="VectorBase:CSON000606"/>
<dbReference type="Pfam" id="PF05071">
    <property type="entry name" value="NDUFA12"/>
    <property type="match status" value="1"/>
</dbReference>
<dbReference type="OMA" id="FIWRNFL"/>
<dbReference type="PANTHER" id="PTHR32470:SF2">
    <property type="entry name" value="NADH DEHYDROGENASE [UBIQUINONE] 1 ALPHA SUBCOMPLEX ASSEMBLY FACTOR 2"/>
    <property type="match status" value="1"/>
</dbReference>
<comment type="similarity">
    <text evidence="1">Belongs to the complex I NDUFA12 subunit family.</text>
</comment>
<dbReference type="AlphaFoldDB" id="A0A336MET1"/>
<dbReference type="GO" id="GO:0032981">
    <property type="term" value="P:mitochondrial respiratory chain complex I assembly"/>
    <property type="evidence" value="ECO:0007669"/>
    <property type="project" value="TreeGrafter"/>
</dbReference>
<evidence type="ECO:0000256" key="1">
    <source>
        <dbReference type="ARBA" id="ARBA00007355"/>
    </source>
</evidence>
<dbReference type="InterPro" id="IPR052618">
    <property type="entry name" value="ComplexI_NDUFA12"/>
</dbReference>
<dbReference type="InterPro" id="IPR007763">
    <property type="entry name" value="NDUFA12"/>
</dbReference>
<sequence>MSGPTRNVWGNVFSNFLKSFRTRKPNVVFRGQDNFGNKYYEILADPDRNRSKKSRWFEPPDKENTGQEISGEWESWLRGRREEPPTEEELARNLAIAQLKKRNALLLEGKADEARGHKIVNVDEKGLGSFPQYDEYEVMPGKSKKNPD</sequence>
<dbReference type="EMBL" id="UFQS01001098">
    <property type="protein sequence ID" value="SSX08991.1"/>
    <property type="molecule type" value="Genomic_DNA"/>
</dbReference>
<name>A0A336MET1_CULSO</name>
<feature type="region of interest" description="Disordered" evidence="2">
    <location>
        <begin position="48"/>
        <end position="69"/>
    </location>
</feature>